<keyword evidence="2" id="KW-1185">Reference proteome</keyword>
<dbReference type="STRING" id="686340.Metal_2931"/>
<organism evidence="1 2">
    <name type="scientific">Methylomicrobium album BG8</name>
    <dbReference type="NCBI Taxonomy" id="686340"/>
    <lineage>
        <taxon>Bacteria</taxon>
        <taxon>Pseudomonadati</taxon>
        <taxon>Pseudomonadota</taxon>
        <taxon>Gammaproteobacteria</taxon>
        <taxon>Methylococcales</taxon>
        <taxon>Methylococcaceae</taxon>
        <taxon>Methylomicrobium</taxon>
    </lineage>
</organism>
<name>H8GLT5_METAL</name>
<protein>
    <submittedName>
        <fullName evidence="1">Uncharacterized protein</fullName>
    </submittedName>
</protein>
<dbReference type="Proteomes" id="UP000005090">
    <property type="component" value="Chromosome"/>
</dbReference>
<dbReference type="RefSeq" id="WP_005373316.1">
    <property type="nucleotide sequence ID" value="NZ_CM001475.1"/>
</dbReference>
<evidence type="ECO:0000313" key="1">
    <source>
        <dbReference type="EMBL" id="EIC30612.1"/>
    </source>
</evidence>
<accession>H8GLT5</accession>
<proteinExistence type="predicted"/>
<reference evidence="1 2" key="1">
    <citation type="journal article" date="2013" name="Genome Announc.">
        <title>Genome Sequence of the Obligate Gammaproteobacterial Methanotroph Methylomicrobium album Strain BG8.</title>
        <authorList>
            <person name="Kits K.D."/>
            <person name="Kalyuzhnaya M.G."/>
            <person name="Klotz M.G."/>
            <person name="Jetten M.S."/>
            <person name="Op den Camp H.J."/>
            <person name="Vuilleumier S."/>
            <person name="Bringel F."/>
            <person name="Dispirito A.A."/>
            <person name="Murrell J.C."/>
            <person name="Bruce D."/>
            <person name="Cheng J.F."/>
            <person name="Copeland A."/>
            <person name="Goodwin L."/>
            <person name="Hauser L."/>
            <person name="Lajus A."/>
            <person name="Land M.L."/>
            <person name="Lapidus A."/>
            <person name="Lucas S."/>
            <person name="Medigue C."/>
            <person name="Pitluck S."/>
            <person name="Woyke T."/>
            <person name="Zeytun A."/>
            <person name="Stein L.Y."/>
        </authorList>
    </citation>
    <scope>NUCLEOTIDE SEQUENCE [LARGE SCALE GENOMIC DNA]</scope>
    <source>
        <strain evidence="1 2">BG8</strain>
    </source>
</reference>
<dbReference type="AlphaFoldDB" id="H8GLT5"/>
<dbReference type="HOGENOM" id="CLU_124408_1_0_6"/>
<gene>
    <name evidence="1" type="ORF">Metal_2931</name>
</gene>
<dbReference type="EMBL" id="CM001475">
    <property type="protein sequence ID" value="EIC30612.1"/>
    <property type="molecule type" value="Genomic_DNA"/>
</dbReference>
<evidence type="ECO:0000313" key="2">
    <source>
        <dbReference type="Proteomes" id="UP000005090"/>
    </source>
</evidence>
<dbReference type="eggNOG" id="ENOG5031N0X">
    <property type="taxonomic scope" value="Bacteria"/>
</dbReference>
<sequence>MKWFNFLGLVAVSFWVYIPAVQATEHHSGHGAGMSGGGGAGASQCQKARLERFNPPHLAKVAPGSDFSFYAFNIDNPGQLSATVKKEPVELTAEYKEPYFLVKGKLPAHLTHTAARIDIKAAAKSAHCEEEKGWLLIIE</sequence>